<dbReference type="Proteomes" id="UP000289260">
    <property type="component" value="Chromosome"/>
</dbReference>
<dbReference type="OrthoDB" id="3174977at2"/>
<evidence type="ECO:0000259" key="2">
    <source>
        <dbReference type="Pfam" id="PF00144"/>
    </source>
</evidence>
<dbReference type="SUPFAM" id="SSF56601">
    <property type="entry name" value="beta-lactamase/transpeptidase-like"/>
    <property type="match status" value="1"/>
</dbReference>
<keyword evidence="1" id="KW-0732">Signal</keyword>
<dbReference type="Pfam" id="PF00144">
    <property type="entry name" value="Beta-lactamase"/>
    <property type="match status" value="1"/>
</dbReference>
<dbReference type="EMBL" id="CP035806">
    <property type="protein sequence ID" value="QBE47550.1"/>
    <property type="molecule type" value="Genomic_DNA"/>
</dbReference>
<organism evidence="3 4">
    <name type="scientific">Leucobacter triazinivorans</name>
    <dbReference type="NCBI Taxonomy" id="1784719"/>
    <lineage>
        <taxon>Bacteria</taxon>
        <taxon>Bacillati</taxon>
        <taxon>Actinomycetota</taxon>
        <taxon>Actinomycetes</taxon>
        <taxon>Micrococcales</taxon>
        <taxon>Microbacteriaceae</taxon>
        <taxon>Leucobacter</taxon>
    </lineage>
</organism>
<dbReference type="PANTHER" id="PTHR46825">
    <property type="entry name" value="D-ALANYL-D-ALANINE-CARBOXYPEPTIDASE/ENDOPEPTIDASE AMPH"/>
    <property type="match status" value="1"/>
</dbReference>
<sequence>MPLSRRLAALALSSLVALTIAGCAASPGQTQVPEPEPAETLPTPSELEAAVERSLDSSGVPGAAVIVTAADGASSVVVMGEAAPGRPVEPETRFAYRSITKSLVGTVVLQLAAEGRVDLDAPVSDFVDGVPGGDDITVEQLGAMRSGIANYSAQPGLGELLSRDPAREPGVSELLALAYAESPVFSPGSAYEYSNTNTLLLGEIIERATGDSWVSQVDERIARPLGLESLEYGFLDPEFDATGFALDHGEAVEELPVVAPGWFGAAGGLTGDVSDLADWGRALGSGSLVDEAAQRERIRSLGSIADDPASPFYDRYGFALGELEGWLGHTGNGLGFQSLVMYDPESERVAAILINGTGEDPDLPAAVFADLLDVLPPA</sequence>
<name>A0A4P6KC28_9MICO</name>
<dbReference type="PROSITE" id="PS51257">
    <property type="entry name" value="PROKAR_LIPOPROTEIN"/>
    <property type="match status" value="1"/>
</dbReference>
<dbReference type="GO" id="GO:0016787">
    <property type="term" value="F:hydrolase activity"/>
    <property type="evidence" value="ECO:0007669"/>
    <property type="project" value="UniProtKB-KW"/>
</dbReference>
<feature type="domain" description="Beta-lactamase-related" evidence="2">
    <location>
        <begin position="48"/>
        <end position="366"/>
    </location>
</feature>
<evidence type="ECO:0000313" key="3">
    <source>
        <dbReference type="EMBL" id="QBE47550.1"/>
    </source>
</evidence>
<evidence type="ECO:0000256" key="1">
    <source>
        <dbReference type="SAM" id="SignalP"/>
    </source>
</evidence>
<dbReference type="PANTHER" id="PTHR46825:SF7">
    <property type="entry name" value="D-ALANYL-D-ALANINE CARBOXYPEPTIDASE"/>
    <property type="match status" value="1"/>
</dbReference>
<evidence type="ECO:0000313" key="4">
    <source>
        <dbReference type="Proteomes" id="UP000289260"/>
    </source>
</evidence>
<feature type="signal peptide" evidence="1">
    <location>
        <begin position="1"/>
        <end position="24"/>
    </location>
</feature>
<protein>
    <submittedName>
        <fullName evidence="3">Class A beta-lactamase-related serine hydrolase</fullName>
    </submittedName>
</protein>
<dbReference type="Gene3D" id="3.40.710.10">
    <property type="entry name" value="DD-peptidase/beta-lactamase superfamily"/>
    <property type="match status" value="1"/>
</dbReference>
<keyword evidence="4" id="KW-1185">Reference proteome</keyword>
<dbReference type="KEGG" id="ltr:EVS81_00810"/>
<reference evidence="3 4" key="1">
    <citation type="submission" date="2019-02" db="EMBL/GenBank/DDBJ databases">
        <authorList>
            <person name="Sun L."/>
            <person name="Pan D."/>
            <person name="Wu X."/>
        </authorList>
    </citation>
    <scope>NUCLEOTIDE SEQUENCE [LARGE SCALE GENOMIC DNA]</scope>
    <source>
        <strain evidence="3 4">JW-1</strain>
    </source>
</reference>
<proteinExistence type="predicted"/>
<dbReference type="RefSeq" id="WP_130108708.1">
    <property type="nucleotide sequence ID" value="NZ_CP035806.1"/>
</dbReference>
<dbReference type="InterPro" id="IPR001466">
    <property type="entry name" value="Beta-lactam-related"/>
</dbReference>
<gene>
    <name evidence="3" type="ORF">EVS81_00810</name>
</gene>
<dbReference type="InterPro" id="IPR012338">
    <property type="entry name" value="Beta-lactam/transpept-like"/>
</dbReference>
<feature type="chain" id="PRO_5020291796" evidence="1">
    <location>
        <begin position="25"/>
        <end position="378"/>
    </location>
</feature>
<dbReference type="InterPro" id="IPR050491">
    <property type="entry name" value="AmpC-like"/>
</dbReference>
<dbReference type="AlphaFoldDB" id="A0A4P6KC28"/>
<keyword evidence="3" id="KW-0378">Hydrolase</keyword>
<accession>A0A4P6KC28</accession>